<dbReference type="EMBL" id="CP001804">
    <property type="protein sequence ID" value="ACY16203.1"/>
    <property type="molecule type" value="Genomic_DNA"/>
</dbReference>
<keyword evidence="4" id="KW-1185">Reference proteome</keyword>
<sequence>MNTRKWLACGALLGALLWSGCGGASDPANDAGAGRLCEVLDPPAACGKPCEEDFDCPVGLHCDPCGVCDLDCTRTGSECGTERYCDDRGRCQSEDTPPLDGGAPDGGSEQCLRAP</sequence>
<feature type="region of interest" description="Disordered" evidence="1">
    <location>
        <begin position="87"/>
        <end position="115"/>
    </location>
</feature>
<feature type="signal peptide" evidence="2">
    <location>
        <begin position="1"/>
        <end position="24"/>
    </location>
</feature>
<dbReference type="KEGG" id="hoh:Hoch_3703"/>
<evidence type="ECO:0008006" key="5">
    <source>
        <dbReference type="Google" id="ProtNLM"/>
    </source>
</evidence>
<dbReference type="HOGENOM" id="CLU_2105561_0_0_7"/>
<gene>
    <name evidence="3" type="ordered locus">Hoch_3703</name>
</gene>
<dbReference type="AlphaFoldDB" id="D0LY53"/>
<dbReference type="Proteomes" id="UP000001880">
    <property type="component" value="Chromosome"/>
</dbReference>
<dbReference type="PROSITE" id="PS51257">
    <property type="entry name" value="PROKAR_LIPOPROTEIN"/>
    <property type="match status" value="1"/>
</dbReference>
<dbReference type="RefSeq" id="WP_012828802.1">
    <property type="nucleotide sequence ID" value="NC_013440.1"/>
</dbReference>
<evidence type="ECO:0000313" key="4">
    <source>
        <dbReference type="Proteomes" id="UP000001880"/>
    </source>
</evidence>
<protein>
    <recommendedName>
        <fullName evidence="5">IGFBP N-terminal domain-containing protein</fullName>
    </recommendedName>
</protein>
<evidence type="ECO:0000256" key="1">
    <source>
        <dbReference type="SAM" id="MobiDB-lite"/>
    </source>
</evidence>
<name>D0LY53_HALO1</name>
<keyword evidence="2" id="KW-0732">Signal</keyword>
<organism evidence="3 4">
    <name type="scientific">Haliangium ochraceum (strain DSM 14365 / JCM 11303 / SMP-2)</name>
    <dbReference type="NCBI Taxonomy" id="502025"/>
    <lineage>
        <taxon>Bacteria</taxon>
        <taxon>Pseudomonadati</taxon>
        <taxon>Myxococcota</taxon>
        <taxon>Polyangia</taxon>
        <taxon>Haliangiales</taxon>
        <taxon>Kofleriaceae</taxon>
        <taxon>Haliangium</taxon>
    </lineage>
</organism>
<reference evidence="3 4" key="1">
    <citation type="journal article" date="2010" name="Stand. Genomic Sci.">
        <title>Complete genome sequence of Haliangium ochraceum type strain (SMP-2).</title>
        <authorList>
            <consortium name="US DOE Joint Genome Institute (JGI-PGF)"/>
            <person name="Ivanova N."/>
            <person name="Daum C."/>
            <person name="Lang E."/>
            <person name="Abt B."/>
            <person name="Kopitz M."/>
            <person name="Saunders E."/>
            <person name="Lapidus A."/>
            <person name="Lucas S."/>
            <person name="Glavina Del Rio T."/>
            <person name="Nolan M."/>
            <person name="Tice H."/>
            <person name="Copeland A."/>
            <person name="Cheng J.F."/>
            <person name="Chen F."/>
            <person name="Bruce D."/>
            <person name="Goodwin L."/>
            <person name="Pitluck S."/>
            <person name="Mavromatis K."/>
            <person name="Pati A."/>
            <person name="Mikhailova N."/>
            <person name="Chen A."/>
            <person name="Palaniappan K."/>
            <person name="Land M."/>
            <person name="Hauser L."/>
            <person name="Chang Y.J."/>
            <person name="Jeffries C.D."/>
            <person name="Detter J.C."/>
            <person name="Brettin T."/>
            <person name="Rohde M."/>
            <person name="Goker M."/>
            <person name="Bristow J."/>
            <person name="Markowitz V."/>
            <person name="Eisen J.A."/>
            <person name="Hugenholtz P."/>
            <person name="Kyrpides N.C."/>
            <person name="Klenk H.P."/>
        </authorList>
    </citation>
    <scope>NUCLEOTIDE SEQUENCE [LARGE SCALE GENOMIC DNA]</scope>
    <source>
        <strain evidence="4">DSM 14365 / CIP 107738 / JCM 11303 / AJ 13395 / SMP-2</strain>
    </source>
</reference>
<evidence type="ECO:0000256" key="2">
    <source>
        <dbReference type="SAM" id="SignalP"/>
    </source>
</evidence>
<evidence type="ECO:0000313" key="3">
    <source>
        <dbReference type="EMBL" id="ACY16203.1"/>
    </source>
</evidence>
<accession>D0LY53</accession>
<proteinExistence type="predicted"/>
<feature type="chain" id="PRO_5003011023" description="IGFBP N-terminal domain-containing protein" evidence="2">
    <location>
        <begin position="25"/>
        <end position="115"/>
    </location>
</feature>